<comment type="catalytic activity">
    <reaction evidence="7">
        <text>alpha-D-mannose 1-phosphate + GTP + H(+) = GDP-alpha-D-mannose + diphosphate</text>
        <dbReference type="Rhea" id="RHEA:15229"/>
        <dbReference type="ChEBI" id="CHEBI:15378"/>
        <dbReference type="ChEBI" id="CHEBI:33019"/>
        <dbReference type="ChEBI" id="CHEBI:37565"/>
        <dbReference type="ChEBI" id="CHEBI:57527"/>
        <dbReference type="ChEBI" id="CHEBI:58409"/>
        <dbReference type="EC" id="2.7.7.13"/>
    </reaction>
</comment>
<gene>
    <name evidence="9" type="ORF">CSCA_0301</name>
</gene>
<keyword evidence="5" id="KW-0547">Nucleotide-binding</keyword>
<evidence type="ECO:0000256" key="1">
    <source>
        <dbReference type="ARBA" id="ARBA00006115"/>
    </source>
</evidence>
<keyword evidence="6" id="KW-0342">GTP-binding</keyword>
<evidence type="ECO:0000259" key="8">
    <source>
        <dbReference type="Pfam" id="PF00483"/>
    </source>
</evidence>
<proteinExistence type="inferred from homology"/>
<evidence type="ECO:0000313" key="10">
    <source>
        <dbReference type="Proteomes" id="UP000033115"/>
    </source>
</evidence>
<dbReference type="PANTHER" id="PTHR46390:SF1">
    <property type="entry name" value="MANNOSE-1-PHOSPHATE GUANYLYLTRANSFERASE"/>
    <property type="match status" value="1"/>
</dbReference>
<sequence>MICALIMAGGKGKRFWPLSTDKKPKQFLNLLGKKTMLRITFERIEKLIPKERIFIVTSKQYTNLVKNDIPEIDSRNIIAEPSSKNTAPCIILSAFIIKKYYKDATLVVLPSDHFIEDNDEFINTLKIAEKFVEDHKNAVITLGIKPNRPETGYGYIKCNDNYANIYEKKIFKVHSFVEKPDMYRVNEYLKSNLYLWNCGIFVWKIKTILDLAEEYANDIFKKLSEVEIFEGNKLNFILEQNYKKIESISIDYAIMENVEDIYVIPCKFHWDDLGNWTSIERYRKKDEEENVVSENSVMYKSKKNIVITRKKVLLNNVENLIVVETEDYILISSKEKEQEIKIARELVE</sequence>
<dbReference type="GO" id="GO:0004475">
    <property type="term" value="F:mannose-1-phosphate guanylyltransferase (GTP) activity"/>
    <property type="evidence" value="ECO:0007669"/>
    <property type="project" value="UniProtKB-EC"/>
</dbReference>
<dbReference type="EMBL" id="CP009933">
    <property type="protein sequence ID" value="AKA67426.1"/>
    <property type="molecule type" value="Genomic_DNA"/>
</dbReference>
<dbReference type="Pfam" id="PF00483">
    <property type="entry name" value="NTP_transferase"/>
    <property type="match status" value="1"/>
</dbReference>
<evidence type="ECO:0000256" key="6">
    <source>
        <dbReference type="ARBA" id="ARBA00023134"/>
    </source>
</evidence>
<dbReference type="SUPFAM" id="SSF53448">
    <property type="entry name" value="Nucleotide-diphospho-sugar transferases"/>
    <property type="match status" value="1"/>
</dbReference>
<protein>
    <recommendedName>
        <fullName evidence="2">mannose-1-phosphate guanylyltransferase</fullName>
        <ecNumber evidence="2">2.7.7.13</ecNumber>
    </recommendedName>
</protein>
<dbReference type="GO" id="GO:0009298">
    <property type="term" value="P:GDP-mannose biosynthetic process"/>
    <property type="evidence" value="ECO:0007669"/>
    <property type="project" value="TreeGrafter"/>
</dbReference>
<dbReference type="CDD" id="cd02509">
    <property type="entry name" value="GDP-M1P_Guanylyltransferase"/>
    <property type="match status" value="1"/>
</dbReference>
<dbReference type="KEGG" id="csq:CSCA_0301"/>
<dbReference type="STRING" id="1548.CSCA_0301"/>
<dbReference type="PANTHER" id="PTHR46390">
    <property type="entry name" value="MANNOSE-1-PHOSPHATE GUANYLYLTRANSFERASE"/>
    <property type="match status" value="1"/>
</dbReference>
<accession>A0A0E3GPU4</accession>
<dbReference type="RefSeq" id="WP_029160492.1">
    <property type="nucleotide sequence ID" value="NZ_CP009933.1"/>
</dbReference>
<dbReference type="SUPFAM" id="SSF159283">
    <property type="entry name" value="Guanosine diphospho-D-mannose pyrophosphorylase/mannose-6-phosphate isomerase linker domain"/>
    <property type="match status" value="1"/>
</dbReference>
<feature type="domain" description="Nucleotidyl transferase" evidence="8">
    <location>
        <begin position="4"/>
        <end position="288"/>
    </location>
</feature>
<evidence type="ECO:0000256" key="3">
    <source>
        <dbReference type="ARBA" id="ARBA00022679"/>
    </source>
</evidence>
<keyword evidence="10" id="KW-1185">Reference proteome</keyword>
<dbReference type="EC" id="2.7.7.13" evidence="2"/>
<dbReference type="FunFam" id="3.90.550.10:FF:000046">
    <property type="entry name" value="Mannose-1-phosphate guanylyltransferase (GDP)"/>
    <property type="match status" value="1"/>
</dbReference>
<keyword evidence="3 9" id="KW-0808">Transferase</keyword>
<name>A0A0E3GPU4_CLOSL</name>
<organism evidence="9 10">
    <name type="scientific">Clostridium scatologenes</name>
    <dbReference type="NCBI Taxonomy" id="1548"/>
    <lineage>
        <taxon>Bacteria</taxon>
        <taxon>Bacillati</taxon>
        <taxon>Bacillota</taxon>
        <taxon>Clostridia</taxon>
        <taxon>Eubacteriales</taxon>
        <taxon>Clostridiaceae</taxon>
        <taxon>Clostridium</taxon>
    </lineage>
</organism>
<keyword evidence="4 9" id="KW-0548">Nucleotidyltransferase</keyword>
<dbReference type="Gene3D" id="3.90.550.10">
    <property type="entry name" value="Spore Coat Polysaccharide Biosynthesis Protein SpsA, Chain A"/>
    <property type="match status" value="1"/>
</dbReference>
<dbReference type="InterPro" id="IPR049577">
    <property type="entry name" value="GMPP_N"/>
</dbReference>
<reference evidence="9 10" key="1">
    <citation type="journal article" date="2015" name="J. Biotechnol.">
        <title>Complete genome sequence of a malodorant-producing acetogen, Clostridium scatologenes ATCC 25775(T).</title>
        <authorList>
            <person name="Zhu Z."/>
            <person name="Guo T."/>
            <person name="Zheng H."/>
            <person name="Song T."/>
            <person name="Ouyang P."/>
            <person name="Xie J."/>
        </authorList>
    </citation>
    <scope>NUCLEOTIDE SEQUENCE [LARGE SCALE GENOMIC DNA]</scope>
    <source>
        <strain evidence="9 10">ATCC 25775</strain>
    </source>
</reference>
<evidence type="ECO:0000256" key="4">
    <source>
        <dbReference type="ARBA" id="ARBA00022695"/>
    </source>
</evidence>
<dbReference type="Proteomes" id="UP000033115">
    <property type="component" value="Chromosome"/>
</dbReference>
<evidence type="ECO:0000256" key="2">
    <source>
        <dbReference type="ARBA" id="ARBA00012387"/>
    </source>
</evidence>
<dbReference type="InterPro" id="IPR029044">
    <property type="entry name" value="Nucleotide-diphossugar_trans"/>
</dbReference>
<dbReference type="AlphaFoldDB" id="A0A0E3GPU4"/>
<evidence type="ECO:0000256" key="7">
    <source>
        <dbReference type="ARBA" id="ARBA00047343"/>
    </source>
</evidence>
<comment type="similarity">
    <text evidence="1">Belongs to the mannose-6-phosphate isomerase type 2 family.</text>
</comment>
<dbReference type="HOGENOM" id="CLU_035527_0_1_9"/>
<dbReference type="GO" id="GO:0005525">
    <property type="term" value="F:GTP binding"/>
    <property type="evidence" value="ECO:0007669"/>
    <property type="project" value="UniProtKB-KW"/>
</dbReference>
<dbReference type="InterPro" id="IPR051161">
    <property type="entry name" value="Mannose-6P_isomerase_type2"/>
</dbReference>
<evidence type="ECO:0000313" key="9">
    <source>
        <dbReference type="EMBL" id="AKA67426.1"/>
    </source>
</evidence>
<dbReference type="InterPro" id="IPR005835">
    <property type="entry name" value="NTP_transferase_dom"/>
</dbReference>
<evidence type="ECO:0000256" key="5">
    <source>
        <dbReference type="ARBA" id="ARBA00022741"/>
    </source>
</evidence>